<dbReference type="EMBL" id="JAWWNJ010000241">
    <property type="protein sequence ID" value="KAK6968872.1"/>
    <property type="molecule type" value="Genomic_DNA"/>
</dbReference>
<evidence type="ECO:0000313" key="2">
    <source>
        <dbReference type="Proteomes" id="UP001362999"/>
    </source>
</evidence>
<proteinExistence type="predicted"/>
<keyword evidence="2" id="KW-1185">Reference proteome</keyword>
<organism evidence="1 2">
    <name type="scientific">Favolaschia claudopus</name>
    <dbReference type="NCBI Taxonomy" id="2862362"/>
    <lineage>
        <taxon>Eukaryota</taxon>
        <taxon>Fungi</taxon>
        <taxon>Dikarya</taxon>
        <taxon>Basidiomycota</taxon>
        <taxon>Agaricomycotina</taxon>
        <taxon>Agaricomycetes</taxon>
        <taxon>Agaricomycetidae</taxon>
        <taxon>Agaricales</taxon>
        <taxon>Marasmiineae</taxon>
        <taxon>Mycenaceae</taxon>
        <taxon>Favolaschia</taxon>
    </lineage>
</organism>
<comment type="caution">
    <text evidence="1">The sequence shown here is derived from an EMBL/GenBank/DDBJ whole genome shotgun (WGS) entry which is preliminary data.</text>
</comment>
<reference evidence="1 2" key="1">
    <citation type="journal article" date="2024" name="J Genomics">
        <title>Draft genome sequencing and assembly of Favolaschia claudopus CIRM-BRFM 2984 isolated from oak limbs.</title>
        <authorList>
            <person name="Navarro D."/>
            <person name="Drula E."/>
            <person name="Chaduli D."/>
            <person name="Cazenave R."/>
            <person name="Ahrendt S."/>
            <person name="Wang J."/>
            <person name="Lipzen A."/>
            <person name="Daum C."/>
            <person name="Barry K."/>
            <person name="Grigoriev I.V."/>
            <person name="Favel A."/>
            <person name="Rosso M.N."/>
            <person name="Martin F."/>
        </authorList>
    </citation>
    <scope>NUCLEOTIDE SEQUENCE [LARGE SCALE GENOMIC DNA]</scope>
    <source>
        <strain evidence="1 2">CIRM-BRFM 2984</strain>
    </source>
</reference>
<sequence>MIETMRSRNADPAASCRHDQIGTILIATLSCQRVDAAEHLARPLSLLHAFSSRFGSRIAVFTFQHPSASLLVFQGLIFIKFSLRLQILEYLVSSILYTLSPYDTILRSILRSSASYHLSPRLRSS</sequence>
<dbReference type="AlphaFoldDB" id="A0AAV9Z1N0"/>
<dbReference type="Proteomes" id="UP001362999">
    <property type="component" value="Unassembled WGS sequence"/>
</dbReference>
<dbReference type="PROSITE" id="PS51257">
    <property type="entry name" value="PROKAR_LIPOPROTEIN"/>
    <property type="match status" value="1"/>
</dbReference>
<evidence type="ECO:0000313" key="1">
    <source>
        <dbReference type="EMBL" id="KAK6968872.1"/>
    </source>
</evidence>
<gene>
    <name evidence="1" type="ORF">R3P38DRAFT_3244543</name>
</gene>
<name>A0AAV9Z1N0_9AGAR</name>
<protein>
    <submittedName>
        <fullName evidence="1">Uncharacterized protein</fullName>
    </submittedName>
</protein>
<accession>A0AAV9Z1N0</accession>